<keyword evidence="2" id="KW-0812">Transmembrane</keyword>
<keyword evidence="2" id="KW-1133">Transmembrane helix</keyword>
<feature type="compositionally biased region" description="Gly residues" evidence="1">
    <location>
        <begin position="345"/>
        <end position="357"/>
    </location>
</feature>
<feature type="region of interest" description="Disordered" evidence="1">
    <location>
        <begin position="339"/>
        <end position="370"/>
    </location>
</feature>
<accession>A0ABU6JHL1</accession>
<feature type="compositionally biased region" description="Polar residues" evidence="1">
    <location>
        <begin position="148"/>
        <end position="165"/>
    </location>
</feature>
<evidence type="ECO:0000313" key="4">
    <source>
        <dbReference type="Proteomes" id="UP001352263"/>
    </source>
</evidence>
<reference evidence="3 4" key="1">
    <citation type="submission" date="2023-10" db="EMBL/GenBank/DDBJ databases">
        <title>Noviherbaspirillum sp. CPCC 100848 genome assembly.</title>
        <authorList>
            <person name="Li X.Y."/>
            <person name="Fang X.M."/>
        </authorList>
    </citation>
    <scope>NUCLEOTIDE SEQUENCE [LARGE SCALE GENOMIC DNA]</scope>
    <source>
        <strain evidence="3 4">CPCC 100848</strain>
    </source>
</reference>
<feature type="compositionally biased region" description="Basic and acidic residues" evidence="1">
    <location>
        <begin position="1"/>
        <end position="11"/>
    </location>
</feature>
<dbReference type="RefSeq" id="WP_326509759.1">
    <property type="nucleotide sequence ID" value="NZ_JAWIIV010000044.1"/>
</dbReference>
<dbReference type="Proteomes" id="UP001352263">
    <property type="component" value="Unassembled WGS sequence"/>
</dbReference>
<feature type="compositionally biased region" description="Polar residues" evidence="1">
    <location>
        <begin position="73"/>
        <end position="90"/>
    </location>
</feature>
<evidence type="ECO:0000313" key="3">
    <source>
        <dbReference type="EMBL" id="MEC4723136.1"/>
    </source>
</evidence>
<feature type="compositionally biased region" description="Polar residues" evidence="1">
    <location>
        <begin position="32"/>
        <end position="44"/>
    </location>
</feature>
<evidence type="ECO:0000256" key="2">
    <source>
        <dbReference type="SAM" id="Phobius"/>
    </source>
</evidence>
<keyword evidence="4" id="KW-1185">Reference proteome</keyword>
<proteinExistence type="predicted"/>
<evidence type="ECO:0000256" key="1">
    <source>
        <dbReference type="SAM" id="MobiDB-lite"/>
    </source>
</evidence>
<comment type="caution">
    <text evidence="3">The sequence shown here is derived from an EMBL/GenBank/DDBJ whole genome shotgun (WGS) entry which is preliminary data.</text>
</comment>
<protein>
    <recommendedName>
        <fullName evidence="5">DUF3618 domain-containing protein</fullName>
    </recommendedName>
</protein>
<gene>
    <name evidence="3" type="ORF">RY831_28665</name>
</gene>
<keyword evidence="2" id="KW-0472">Membrane</keyword>
<feature type="compositionally biased region" description="Low complexity" evidence="1">
    <location>
        <begin position="358"/>
        <end position="370"/>
    </location>
</feature>
<sequence>MKDQNQTDQDKVTTTPISSGVAPGPGEHLIDASSQPSIASSTPGDSIGAAGSAGMDATSLYEGSDTDRIGGASRSTRASTQGARQRQSMPYETAESESYDSLRSYPESNASSGTMLQSAASQLRSSKGAFLASTVVAGFLLQRFLQASPASGSRRGTTTYKSDASNLGYGADAPIDADRDFGLDTAYSPDAVYGDGFSAASGKTSTGTLNRMTDRMKQASDSARTRLQSTTEGAKARLNDVGYQTKTQYYRAKHRVDTMKDEQPLLIGALGIAVGAGLGAMLAVTRRENELLGGVRDNLMGKAKEIASTQMQTVKESAQRFAELTKQEAQRAKEELAAKVTQGAGQSGGTTGTGTGAGADSAGATGRNLH</sequence>
<organism evidence="3 4">
    <name type="scientific">Noviherbaspirillum album</name>
    <dbReference type="NCBI Taxonomy" id="3080276"/>
    <lineage>
        <taxon>Bacteria</taxon>
        <taxon>Pseudomonadati</taxon>
        <taxon>Pseudomonadota</taxon>
        <taxon>Betaproteobacteria</taxon>
        <taxon>Burkholderiales</taxon>
        <taxon>Oxalobacteraceae</taxon>
        <taxon>Noviherbaspirillum</taxon>
    </lineage>
</organism>
<feature type="region of interest" description="Disordered" evidence="1">
    <location>
        <begin position="1"/>
        <end position="113"/>
    </location>
</feature>
<name>A0ABU6JHL1_9BURK</name>
<feature type="transmembrane region" description="Helical" evidence="2">
    <location>
        <begin position="265"/>
        <end position="284"/>
    </location>
</feature>
<feature type="region of interest" description="Disordered" evidence="1">
    <location>
        <begin position="148"/>
        <end position="169"/>
    </location>
</feature>
<evidence type="ECO:0008006" key="5">
    <source>
        <dbReference type="Google" id="ProtNLM"/>
    </source>
</evidence>
<dbReference type="EMBL" id="JAWIIV010000044">
    <property type="protein sequence ID" value="MEC4723136.1"/>
    <property type="molecule type" value="Genomic_DNA"/>
</dbReference>